<dbReference type="PANTHER" id="PTHR34759:SF1">
    <property type="entry name" value="SPERMATOGENESIS-ASSOCIATED PROTEIN 48"/>
    <property type="match status" value="1"/>
</dbReference>
<dbReference type="Proteomes" id="UP001266305">
    <property type="component" value="Unassembled WGS sequence"/>
</dbReference>
<keyword evidence="3" id="KW-1185">Reference proteome</keyword>
<accession>A0ABQ9UG11</accession>
<evidence type="ECO:0000313" key="3">
    <source>
        <dbReference type="Proteomes" id="UP001266305"/>
    </source>
</evidence>
<name>A0ABQ9UG11_SAGOE</name>
<proteinExistence type="predicted"/>
<gene>
    <name evidence="2" type="ORF">P7K49_025037</name>
</gene>
<dbReference type="InterPro" id="IPR027867">
    <property type="entry name" value="SPATA48"/>
</dbReference>
<feature type="region of interest" description="Disordered" evidence="1">
    <location>
        <begin position="131"/>
        <end position="168"/>
    </location>
</feature>
<reference evidence="2 3" key="1">
    <citation type="submission" date="2023-05" db="EMBL/GenBank/DDBJ databases">
        <title>B98-5 Cell Line De Novo Hybrid Assembly: An Optical Mapping Approach.</title>
        <authorList>
            <person name="Kananen K."/>
            <person name="Auerbach J.A."/>
            <person name="Kautto E."/>
            <person name="Blachly J.S."/>
        </authorList>
    </citation>
    <scope>NUCLEOTIDE SEQUENCE [LARGE SCALE GENOMIC DNA]</scope>
    <source>
        <strain evidence="2">B95-8</strain>
        <tissue evidence="2">Cell line</tissue>
    </source>
</reference>
<evidence type="ECO:0000256" key="1">
    <source>
        <dbReference type="SAM" id="MobiDB-lite"/>
    </source>
</evidence>
<organism evidence="2 3">
    <name type="scientific">Saguinus oedipus</name>
    <name type="common">Cotton-top tamarin</name>
    <name type="synonym">Oedipomidas oedipus</name>
    <dbReference type="NCBI Taxonomy" id="9490"/>
    <lineage>
        <taxon>Eukaryota</taxon>
        <taxon>Metazoa</taxon>
        <taxon>Chordata</taxon>
        <taxon>Craniata</taxon>
        <taxon>Vertebrata</taxon>
        <taxon>Euteleostomi</taxon>
        <taxon>Mammalia</taxon>
        <taxon>Eutheria</taxon>
        <taxon>Euarchontoglires</taxon>
        <taxon>Primates</taxon>
        <taxon>Haplorrhini</taxon>
        <taxon>Platyrrhini</taxon>
        <taxon>Cebidae</taxon>
        <taxon>Callitrichinae</taxon>
        <taxon>Saguinus</taxon>
    </lineage>
</organism>
<dbReference type="Pfam" id="PF15073">
    <property type="entry name" value="SPATA48"/>
    <property type="match status" value="1"/>
</dbReference>
<dbReference type="EMBL" id="JASSZA010000012">
    <property type="protein sequence ID" value="KAK2096003.1"/>
    <property type="molecule type" value="Genomic_DNA"/>
</dbReference>
<evidence type="ECO:0000313" key="2">
    <source>
        <dbReference type="EMBL" id="KAK2096003.1"/>
    </source>
</evidence>
<dbReference type="PANTHER" id="PTHR34759">
    <property type="entry name" value="SPERMATOGENESIS-ASSOCIATED PROTEIN 48"/>
    <property type="match status" value="1"/>
</dbReference>
<comment type="caution">
    <text evidence="2">The sequence shown here is derived from an EMBL/GenBank/DDBJ whole genome shotgun (WGS) entry which is preliminary data.</text>
</comment>
<sequence length="168" mass="17988">MADYNAANMPGYTGKVHFTATHPANSNIPSTTPSPDSELYRCLPIGGFINASRFLDCHLYTGIPWELLNISCYCTLTAPLQWVPCLLRANAIPCDGCLQTPLCRASSQSLPHAPLSWSCLLLVGTPKQLKRTGRTSKTLGTGPGPLALPTLSQQPLGEAQAPPTHVFS</sequence>
<protein>
    <submittedName>
        <fullName evidence="2">Uncharacterized protein</fullName>
    </submittedName>
</protein>